<reference evidence="2 3" key="1">
    <citation type="submission" date="2020-08" db="EMBL/GenBank/DDBJ databases">
        <title>Sequencing the genomes of 1000 actinobacteria strains.</title>
        <authorList>
            <person name="Klenk H.-P."/>
        </authorList>
    </citation>
    <scope>NUCLEOTIDE SEQUENCE [LARGE SCALE GENOMIC DNA]</scope>
    <source>
        <strain evidence="2 3">DSM 45258</strain>
    </source>
</reference>
<sequence>MDGAVLLIVFLVLVFAALWIVDMVMGGVVLGLSKLISAPFKAAGRAREKTKMEGYANGLTFHTTTPADRLRAALADHINAGEFHPANKVIPEKDEPGRFVIGIAWHEQTELQFEGGGSAKGSGLPIVVAEVTYRAGGRGSTGVVRLTRFPSETGWAEEAVMENVYPWLLTPILDLDPTADVLKREKAVGRI</sequence>
<evidence type="ECO:0000256" key="1">
    <source>
        <dbReference type="SAM" id="Phobius"/>
    </source>
</evidence>
<accession>A0A839RK43</accession>
<dbReference type="RefSeq" id="WP_064441751.1">
    <property type="nucleotide sequence ID" value="NZ_BDDI01000015.1"/>
</dbReference>
<dbReference type="AlphaFoldDB" id="A0A839RK43"/>
<evidence type="ECO:0000313" key="3">
    <source>
        <dbReference type="Proteomes" id="UP000567922"/>
    </source>
</evidence>
<dbReference type="Proteomes" id="UP000567922">
    <property type="component" value="Unassembled WGS sequence"/>
</dbReference>
<name>A0A839RK43_9ACTN</name>
<dbReference type="OrthoDB" id="4761727at2"/>
<keyword evidence="3" id="KW-1185">Reference proteome</keyword>
<proteinExistence type="predicted"/>
<comment type="caution">
    <text evidence="2">The sequence shown here is derived from an EMBL/GenBank/DDBJ whole genome shotgun (WGS) entry which is preliminary data.</text>
</comment>
<dbReference type="EMBL" id="JACHWS010000001">
    <property type="protein sequence ID" value="MBB3036598.1"/>
    <property type="molecule type" value="Genomic_DNA"/>
</dbReference>
<feature type="transmembrane region" description="Helical" evidence="1">
    <location>
        <begin position="6"/>
        <end position="32"/>
    </location>
</feature>
<keyword evidence="1" id="KW-0812">Transmembrane</keyword>
<keyword evidence="1" id="KW-1133">Transmembrane helix</keyword>
<evidence type="ECO:0000313" key="2">
    <source>
        <dbReference type="EMBL" id="MBB3036598.1"/>
    </source>
</evidence>
<gene>
    <name evidence="2" type="ORF">FHU29_001032</name>
</gene>
<protein>
    <submittedName>
        <fullName evidence="2">Uncharacterized protein</fullName>
    </submittedName>
</protein>
<organism evidence="2 3">
    <name type="scientific">Hoyosella altamirensis</name>
    <dbReference type="NCBI Taxonomy" id="616997"/>
    <lineage>
        <taxon>Bacteria</taxon>
        <taxon>Bacillati</taxon>
        <taxon>Actinomycetota</taxon>
        <taxon>Actinomycetes</taxon>
        <taxon>Mycobacteriales</taxon>
        <taxon>Hoyosellaceae</taxon>
        <taxon>Hoyosella</taxon>
    </lineage>
</organism>
<keyword evidence="1" id="KW-0472">Membrane</keyword>